<name>A0A6I3KWN0_9NOCA</name>
<dbReference type="RefSeq" id="WP_154789640.1">
    <property type="nucleotide sequence ID" value="NZ_WMBB01000009.1"/>
</dbReference>
<dbReference type="InterPro" id="IPR032528">
    <property type="entry name" value="Ribosom_S30AE_C"/>
</dbReference>
<dbReference type="GO" id="GO:0022627">
    <property type="term" value="C:cytosolic small ribosomal subunit"/>
    <property type="evidence" value="ECO:0007669"/>
    <property type="project" value="TreeGrafter"/>
</dbReference>
<sequence length="293" mass="32257">MCAARTFGPVSAAVAGDDMERQRTRSNSITIRRSCSVYANEVATMPEPIVAVIAEDAIAVEEERRVRREITRVLRRHGSADAARVRLTRGSRSDGTTLTQVNTCVAGTPVRCQIDGPDGLAVRSAAERLDGQLDRLRTQAAPRWAPDASRPPLITVGEERPIVRRKVCVPRLCDPATAVAAMDALDYDAHLFTDLDTGEEAIVYWAGPLGVRMARQRRLCPPREFEQLPLTINPHPTRILTESAAVHRLCDYGLPFLFYTDAEDGRGRLLYRRYDGDLGLVIATSVPPVTDVA</sequence>
<accession>A0A6I3KWN0</accession>
<dbReference type="Gene3D" id="3.30.505.50">
    <property type="entry name" value="Sigma 54 modulation/S30EA ribosomal protein, C-terminal domain"/>
    <property type="match status" value="1"/>
</dbReference>
<protein>
    <recommendedName>
        <fullName evidence="1">Sigma 54 modulation/S30EA ribosomal protein C-terminal domain-containing protein</fullName>
    </recommendedName>
</protein>
<evidence type="ECO:0000313" key="3">
    <source>
        <dbReference type="Proteomes" id="UP000432464"/>
    </source>
</evidence>
<dbReference type="InterPro" id="IPR050574">
    <property type="entry name" value="HPF/YfiA_ribosome-assoc"/>
</dbReference>
<dbReference type="GO" id="GO:0043024">
    <property type="term" value="F:ribosomal small subunit binding"/>
    <property type="evidence" value="ECO:0007669"/>
    <property type="project" value="TreeGrafter"/>
</dbReference>
<organism evidence="2 3">
    <name type="scientific">Nocardia aurantiaca</name>
    <dbReference type="NCBI Taxonomy" id="2675850"/>
    <lineage>
        <taxon>Bacteria</taxon>
        <taxon>Bacillati</taxon>
        <taxon>Actinomycetota</taxon>
        <taxon>Actinomycetes</taxon>
        <taxon>Mycobacteriales</taxon>
        <taxon>Nocardiaceae</taxon>
        <taxon>Nocardia</taxon>
    </lineage>
</organism>
<dbReference type="AlphaFoldDB" id="A0A6I3KWN0"/>
<evidence type="ECO:0000313" key="2">
    <source>
        <dbReference type="EMBL" id="MTE15233.1"/>
    </source>
</evidence>
<dbReference type="PANTHER" id="PTHR33231:SF1">
    <property type="entry name" value="30S RIBOSOMAL PROTEIN"/>
    <property type="match status" value="1"/>
</dbReference>
<dbReference type="Pfam" id="PF16321">
    <property type="entry name" value="Ribosom_S30AE_C"/>
    <property type="match status" value="1"/>
</dbReference>
<dbReference type="GO" id="GO:0045900">
    <property type="term" value="P:negative regulation of translational elongation"/>
    <property type="evidence" value="ECO:0007669"/>
    <property type="project" value="TreeGrafter"/>
</dbReference>
<proteinExistence type="predicted"/>
<evidence type="ECO:0000259" key="1">
    <source>
        <dbReference type="Pfam" id="PF16321"/>
    </source>
</evidence>
<dbReference type="PANTHER" id="PTHR33231">
    <property type="entry name" value="30S RIBOSOMAL PROTEIN"/>
    <property type="match status" value="1"/>
</dbReference>
<feature type="domain" description="Sigma 54 modulation/S30EA ribosomal protein C-terminal" evidence="1">
    <location>
        <begin position="158"/>
        <end position="204"/>
    </location>
</feature>
<dbReference type="EMBL" id="WMBB01000009">
    <property type="protein sequence ID" value="MTE15233.1"/>
    <property type="molecule type" value="Genomic_DNA"/>
</dbReference>
<dbReference type="InterPro" id="IPR038416">
    <property type="entry name" value="Ribosom_S30AE_C_sf"/>
</dbReference>
<keyword evidence="3" id="KW-1185">Reference proteome</keyword>
<dbReference type="Proteomes" id="UP000432464">
    <property type="component" value="Unassembled WGS sequence"/>
</dbReference>
<comment type="caution">
    <text evidence="2">The sequence shown here is derived from an EMBL/GenBank/DDBJ whole genome shotgun (WGS) entry which is preliminary data.</text>
</comment>
<gene>
    <name evidence="2" type="ORF">GLP40_20945</name>
</gene>
<reference evidence="2 3" key="1">
    <citation type="submission" date="2019-11" db="EMBL/GenBank/DDBJ databases">
        <title>Nocardia sp. nov. CT2-14 isolated from soil.</title>
        <authorList>
            <person name="Kanchanasin P."/>
            <person name="Tanasupawat S."/>
            <person name="Yuki M."/>
            <person name="Kudo T."/>
        </authorList>
    </citation>
    <scope>NUCLEOTIDE SEQUENCE [LARGE SCALE GENOMIC DNA]</scope>
    <source>
        <strain evidence="2 3">CT2-14</strain>
    </source>
</reference>